<dbReference type="SUPFAM" id="SSF56235">
    <property type="entry name" value="N-terminal nucleophile aminohydrolases (Ntn hydrolases)"/>
    <property type="match status" value="1"/>
</dbReference>
<dbReference type="Pfam" id="PF01112">
    <property type="entry name" value="Asparaginase_2"/>
    <property type="match status" value="1"/>
</dbReference>
<proteinExistence type="inferred from homology"/>
<dbReference type="InterPro" id="IPR000246">
    <property type="entry name" value="Peptidase_T2"/>
</dbReference>
<dbReference type="InterPro" id="IPR037464">
    <property type="entry name" value="Taspase1"/>
</dbReference>
<evidence type="ECO:0000256" key="3">
    <source>
        <dbReference type="PIRSR" id="PIRSR600246-3"/>
    </source>
</evidence>
<dbReference type="GO" id="GO:0005737">
    <property type="term" value="C:cytoplasm"/>
    <property type="evidence" value="ECO:0007669"/>
    <property type="project" value="TreeGrafter"/>
</dbReference>
<dbReference type="CDD" id="cd04514">
    <property type="entry name" value="Taspase1_like"/>
    <property type="match status" value="1"/>
</dbReference>
<feature type="site" description="Cleavage; by autolysis" evidence="3">
    <location>
        <begin position="184"/>
        <end position="185"/>
    </location>
</feature>
<dbReference type="PANTHER" id="PTHR10188:SF8">
    <property type="entry name" value="THREONINE ASPARTASE 1"/>
    <property type="match status" value="1"/>
</dbReference>
<comment type="caution">
    <text evidence="4">The sequence shown here is derived from an EMBL/GenBank/DDBJ whole genome shotgun (WGS) entry which is preliminary data.</text>
</comment>
<organism evidence="4 5">
    <name type="scientific">Aphis craccivora</name>
    <name type="common">Cowpea aphid</name>
    <dbReference type="NCBI Taxonomy" id="307492"/>
    <lineage>
        <taxon>Eukaryota</taxon>
        <taxon>Metazoa</taxon>
        <taxon>Ecdysozoa</taxon>
        <taxon>Arthropoda</taxon>
        <taxon>Hexapoda</taxon>
        <taxon>Insecta</taxon>
        <taxon>Pterygota</taxon>
        <taxon>Neoptera</taxon>
        <taxon>Paraneoptera</taxon>
        <taxon>Hemiptera</taxon>
        <taxon>Sternorrhyncha</taxon>
        <taxon>Aphidomorpha</taxon>
        <taxon>Aphidoidea</taxon>
        <taxon>Aphididae</taxon>
        <taxon>Aphidini</taxon>
        <taxon>Aphis</taxon>
        <taxon>Aphis</taxon>
    </lineage>
</organism>
<dbReference type="OrthoDB" id="77601at2759"/>
<feature type="non-terminal residue" evidence="4">
    <location>
        <position position="1"/>
    </location>
</feature>
<evidence type="ECO:0000256" key="2">
    <source>
        <dbReference type="PIRSR" id="PIRSR600246-1"/>
    </source>
</evidence>
<protein>
    <submittedName>
        <fullName evidence="4">Threonine aspartase 1 isoform X1</fullName>
    </submittedName>
</protein>
<feature type="active site" description="Nucleophile" evidence="2">
    <location>
        <position position="185"/>
    </location>
</feature>
<dbReference type="AlphaFoldDB" id="A0A6G0YHY2"/>
<comment type="similarity">
    <text evidence="1">Belongs to the Ntn-hydrolase family.</text>
</comment>
<dbReference type="GO" id="GO:0004298">
    <property type="term" value="F:threonine-type endopeptidase activity"/>
    <property type="evidence" value="ECO:0007669"/>
    <property type="project" value="InterPro"/>
</dbReference>
<evidence type="ECO:0000313" key="5">
    <source>
        <dbReference type="Proteomes" id="UP000478052"/>
    </source>
</evidence>
<dbReference type="EMBL" id="VUJU01003892">
    <property type="protein sequence ID" value="KAF0756282.1"/>
    <property type="molecule type" value="Genomic_DNA"/>
</dbReference>
<accession>A0A6G0YHY2</accession>
<reference evidence="4 5" key="1">
    <citation type="submission" date="2019-08" db="EMBL/GenBank/DDBJ databases">
        <title>Whole genome of Aphis craccivora.</title>
        <authorList>
            <person name="Voronova N.V."/>
            <person name="Shulinski R.S."/>
            <person name="Bandarenka Y.V."/>
            <person name="Zhorov D.G."/>
            <person name="Warner D."/>
        </authorList>
    </citation>
    <scope>NUCLEOTIDE SEQUENCE [LARGE SCALE GENOMIC DNA]</scope>
    <source>
        <strain evidence="4">180601</strain>
        <tissue evidence="4">Whole Body</tissue>
    </source>
</reference>
<dbReference type="InterPro" id="IPR029055">
    <property type="entry name" value="Ntn_hydrolases_N"/>
</dbReference>
<dbReference type="Gene3D" id="3.60.20.30">
    <property type="entry name" value="(Glycosyl)asparaginase"/>
    <property type="match status" value="1"/>
</dbReference>
<name>A0A6G0YHY2_APHCR</name>
<dbReference type="Proteomes" id="UP000478052">
    <property type="component" value="Unassembled WGS sequence"/>
</dbReference>
<keyword evidence="5" id="KW-1185">Reference proteome</keyword>
<sequence length="347" mass="37259">CQMSSMECVIAVHAGAGYQKTTKEANYKKICMKACKKGLEVLKNNGTALDAVALATMVLEDSPLTNAGYGSNLTWNGAVECDASIIDGSNMHYGGVGAVSGIKNPISLAKLICENQNLKMSFGRIPPCLLVGRGAHEYAIANNIITVDPSNLISEKSKKDFVRNKYKIINQKYSNCQTGNSRLDTVGCVGMDKFGNVAASSSSGGILLKQNGRVGQSALLGSGCWAQMSDDIAIAVTTSGCGEHLIKTNLAKEMSRHLFNSPCPTMAITKCFNEDFLYSPLLRNYNEKLAGALVLFKNRDCCEILSAHTTKSMCIAYATENNKKSYVSRLITNTLPGTSVMVQGYPL</sequence>
<evidence type="ECO:0000313" key="4">
    <source>
        <dbReference type="EMBL" id="KAF0756282.1"/>
    </source>
</evidence>
<dbReference type="GO" id="GO:0051604">
    <property type="term" value="P:protein maturation"/>
    <property type="evidence" value="ECO:0007669"/>
    <property type="project" value="TreeGrafter"/>
</dbReference>
<gene>
    <name evidence="4" type="ORF">FWK35_00014380</name>
</gene>
<evidence type="ECO:0000256" key="1">
    <source>
        <dbReference type="ARBA" id="ARBA00010872"/>
    </source>
</evidence>
<dbReference type="PANTHER" id="PTHR10188">
    <property type="entry name" value="L-ASPARAGINASE"/>
    <property type="match status" value="1"/>
</dbReference>